<name>A0ABY5VBN8_9FIRM</name>
<dbReference type="Pfam" id="PF00990">
    <property type="entry name" value="GGDEF"/>
    <property type="match status" value="1"/>
</dbReference>
<dbReference type="CDD" id="cd06225">
    <property type="entry name" value="HAMP"/>
    <property type="match status" value="1"/>
</dbReference>
<feature type="domain" description="GGDEF" evidence="4">
    <location>
        <begin position="504"/>
        <end position="640"/>
    </location>
</feature>
<dbReference type="EC" id="2.7.7.65" evidence="5"/>
<dbReference type="SMART" id="SM00304">
    <property type="entry name" value="HAMP"/>
    <property type="match status" value="1"/>
</dbReference>
<dbReference type="GO" id="GO:0052621">
    <property type="term" value="F:diguanylate cyclase activity"/>
    <property type="evidence" value="ECO:0007669"/>
    <property type="project" value="UniProtKB-EC"/>
</dbReference>
<proteinExistence type="predicted"/>
<dbReference type="InterPro" id="IPR003660">
    <property type="entry name" value="HAMP_dom"/>
</dbReference>
<evidence type="ECO:0000256" key="2">
    <source>
        <dbReference type="SAM" id="Phobius"/>
    </source>
</evidence>
<protein>
    <submittedName>
        <fullName evidence="5">Diguanylate cyclase</fullName>
        <ecNumber evidence="5">2.7.7.65</ecNumber>
    </submittedName>
</protein>
<dbReference type="NCBIfam" id="TIGR00254">
    <property type="entry name" value="GGDEF"/>
    <property type="match status" value="1"/>
</dbReference>
<evidence type="ECO:0000313" key="5">
    <source>
        <dbReference type="EMBL" id="UWP57946.1"/>
    </source>
</evidence>
<keyword evidence="6" id="KW-1185">Reference proteome</keyword>
<dbReference type="Gene3D" id="6.10.340.10">
    <property type="match status" value="1"/>
</dbReference>
<dbReference type="RefSeq" id="WP_044983209.1">
    <property type="nucleotide sequence ID" value="NZ_CABLBR010000011.1"/>
</dbReference>
<keyword evidence="5" id="KW-0548">Nucleotidyltransferase</keyword>
<feature type="domain" description="HAMP" evidence="3">
    <location>
        <begin position="310"/>
        <end position="362"/>
    </location>
</feature>
<dbReference type="InterPro" id="IPR050469">
    <property type="entry name" value="Diguanylate_Cyclase"/>
</dbReference>
<dbReference type="InterPro" id="IPR043128">
    <property type="entry name" value="Rev_trsase/Diguanyl_cyclase"/>
</dbReference>
<evidence type="ECO:0000313" key="6">
    <source>
        <dbReference type="Proteomes" id="UP001060164"/>
    </source>
</evidence>
<keyword evidence="2" id="KW-0472">Membrane</keyword>
<dbReference type="Proteomes" id="UP001060164">
    <property type="component" value="Chromosome"/>
</dbReference>
<accession>A0ABY5VBN8</accession>
<organism evidence="5 6">
    <name type="scientific">Ruminococcus gauvreauii</name>
    <dbReference type="NCBI Taxonomy" id="438033"/>
    <lineage>
        <taxon>Bacteria</taxon>
        <taxon>Bacillati</taxon>
        <taxon>Bacillota</taxon>
        <taxon>Clostridia</taxon>
        <taxon>Eubacteriales</taxon>
        <taxon>Oscillospiraceae</taxon>
        <taxon>Ruminococcus</taxon>
    </lineage>
</organism>
<dbReference type="EMBL" id="CP102290">
    <property type="protein sequence ID" value="UWP57946.1"/>
    <property type="molecule type" value="Genomic_DNA"/>
</dbReference>
<dbReference type="PROSITE" id="PS50885">
    <property type="entry name" value="HAMP"/>
    <property type="match status" value="1"/>
</dbReference>
<dbReference type="InterPro" id="IPR029787">
    <property type="entry name" value="Nucleotide_cyclase"/>
</dbReference>
<feature type="region of interest" description="Disordered" evidence="1">
    <location>
        <begin position="625"/>
        <end position="646"/>
    </location>
</feature>
<dbReference type="SUPFAM" id="SSF55073">
    <property type="entry name" value="Nucleotide cyclase"/>
    <property type="match status" value="1"/>
</dbReference>
<sequence>MKKQINKRLCIIIFAAMLVSLLLNYLLQIFQAEDAMRAGSQELFWQINQILVQNEKEVEQIKEDFAKNCLVNAKAAAYIVQNKPDIINDQDELQKIAELLQIDEFHIFDTQGNLYAGSQPKYFGLNFNSGEQMQFFLPMLKDRSLELCQEITPNTAEQKLMQYAAVWREDGEGIVQIGMEPHRVLEAMKRNELSYIFSIVTADKGAVICALDPETYQVLGATSPSYIDKNIETLGIDPDEVNAGDSGFHAVVDGEKSYCVFERNGSVILGRIVPNDRLYQDVNRNSLMLGGYLLLLGVVMTAAISMYLDRYILTGIAAVNQKMRVITGGDLDTKVDVDTTPEFAELSDQINEMIGSLLDSTNKLSTVLDVVSIPVGVYEYRQNMKRVMATRRIAEILNLSQDETKLMLSDCVLFERKLEEIRGHMVDGRKGIYQLPGETKRFIRMESITYEKNILGILMDVTNDVMERQHIERERDIDLLTELYNRRAFYRRLEEFFVPAPEFKYAVILLADSDQLKRVNDRYGHESGDRYLCGVARILCTGPSENRIVARLGGDEFALIICADDRDELTERIGIIREAMQGYTVRLNADVAVMVRFSAGCAYYPEDGTDYRELLKLADQRMYQEKKEHKSEDKRCLDNDGADKPV</sequence>
<keyword evidence="2" id="KW-1133">Transmembrane helix</keyword>
<evidence type="ECO:0000259" key="4">
    <source>
        <dbReference type="PROSITE" id="PS50887"/>
    </source>
</evidence>
<gene>
    <name evidence="5" type="ORF">NQ502_11095</name>
</gene>
<dbReference type="CDD" id="cd01949">
    <property type="entry name" value="GGDEF"/>
    <property type="match status" value="1"/>
</dbReference>
<dbReference type="Gene3D" id="3.30.70.270">
    <property type="match status" value="1"/>
</dbReference>
<evidence type="ECO:0000256" key="1">
    <source>
        <dbReference type="SAM" id="MobiDB-lite"/>
    </source>
</evidence>
<reference evidence="5" key="1">
    <citation type="journal article" date="2022" name="Cell">
        <title>Design, construction, and in vivo augmentation of a complex gut microbiome.</title>
        <authorList>
            <person name="Cheng A.G."/>
            <person name="Ho P.Y."/>
            <person name="Aranda-Diaz A."/>
            <person name="Jain S."/>
            <person name="Yu F.B."/>
            <person name="Meng X."/>
            <person name="Wang M."/>
            <person name="Iakiviak M."/>
            <person name="Nagashima K."/>
            <person name="Zhao A."/>
            <person name="Murugkar P."/>
            <person name="Patil A."/>
            <person name="Atabakhsh K."/>
            <person name="Weakley A."/>
            <person name="Yan J."/>
            <person name="Brumbaugh A.R."/>
            <person name="Higginbottom S."/>
            <person name="Dimas A."/>
            <person name="Shiver A.L."/>
            <person name="Deutschbauer A."/>
            <person name="Neff N."/>
            <person name="Sonnenburg J.L."/>
            <person name="Huang K.C."/>
            <person name="Fischbach M.A."/>
        </authorList>
    </citation>
    <scope>NUCLEOTIDE SEQUENCE</scope>
    <source>
        <strain evidence="5">DSM 19829</strain>
    </source>
</reference>
<evidence type="ECO:0000259" key="3">
    <source>
        <dbReference type="PROSITE" id="PS50885"/>
    </source>
</evidence>
<dbReference type="SMART" id="SM00267">
    <property type="entry name" value="GGDEF"/>
    <property type="match status" value="1"/>
</dbReference>
<dbReference type="SUPFAM" id="SSF158472">
    <property type="entry name" value="HAMP domain-like"/>
    <property type="match status" value="1"/>
</dbReference>
<dbReference type="Pfam" id="PF00672">
    <property type="entry name" value="HAMP"/>
    <property type="match status" value="1"/>
</dbReference>
<keyword evidence="5" id="KW-0808">Transferase</keyword>
<dbReference type="PANTHER" id="PTHR45138">
    <property type="entry name" value="REGULATORY COMPONENTS OF SENSORY TRANSDUCTION SYSTEM"/>
    <property type="match status" value="1"/>
</dbReference>
<dbReference type="PANTHER" id="PTHR45138:SF9">
    <property type="entry name" value="DIGUANYLATE CYCLASE DGCM-RELATED"/>
    <property type="match status" value="1"/>
</dbReference>
<feature type="transmembrane region" description="Helical" evidence="2">
    <location>
        <begin position="9"/>
        <end position="27"/>
    </location>
</feature>
<dbReference type="PROSITE" id="PS50887">
    <property type="entry name" value="GGDEF"/>
    <property type="match status" value="1"/>
</dbReference>
<dbReference type="InterPro" id="IPR000160">
    <property type="entry name" value="GGDEF_dom"/>
</dbReference>
<keyword evidence="2" id="KW-0812">Transmembrane</keyword>
<feature type="transmembrane region" description="Helical" evidence="2">
    <location>
        <begin position="287"/>
        <end position="308"/>
    </location>
</feature>